<keyword evidence="3 6" id="KW-0694">RNA-binding</keyword>
<proteinExistence type="inferred from homology"/>
<dbReference type="GO" id="GO:1990904">
    <property type="term" value="C:ribonucleoprotein complex"/>
    <property type="evidence" value="ECO:0007669"/>
    <property type="project" value="UniProtKB-KW"/>
</dbReference>
<dbReference type="GO" id="GO:0003735">
    <property type="term" value="F:structural constituent of ribosome"/>
    <property type="evidence" value="ECO:0007669"/>
    <property type="project" value="InterPro"/>
</dbReference>
<dbReference type="InterPro" id="IPR028909">
    <property type="entry name" value="bL21-like"/>
</dbReference>
<evidence type="ECO:0000256" key="3">
    <source>
        <dbReference type="ARBA" id="ARBA00022884"/>
    </source>
</evidence>
<reference evidence="8 9" key="1">
    <citation type="submission" date="2016-01" db="EMBL/GenBank/DDBJ databases">
        <title>Genome sequence of Ca. Arsenophonus lipopteni, the exclusive symbiont of a blood sucking fly Lipoptena cervi (Diptera: Hippoboscidae).</title>
        <authorList>
            <person name="Novakova E."/>
            <person name="Hypsa V."/>
            <person name="Nguyen P."/>
            <person name="Husnik F."/>
            <person name="Darby A.C."/>
        </authorList>
    </citation>
    <scope>NUCLEOTIDE SEQUENCE [LARGE SCALE GENOMIC DNA]</scope>
    <source>
        <strain evidence="8 9">CB</strain>
    </source>
</reference>
<keyword evidence="5 6" id="KW-0687">Ribonucleoprotein</keyword>
<name>A0A0X9VEY9_9GAMM</name>
<comment type="similarity">
    <text evidence="1 6 7">Belongs to the bacterial ribosomal protein bL21 family.</text>
</comment>
<dbReference type="OrthoDB" id="9813334at2"/>
<dbReference type="Pfam" id="PF00829">
    <property type="entry name" value="Ribosomal_L21p"/>
    <property type="match status" value="1"/>
</dbReference>
<dbReference type="KEGG" id="asy:AUT07_00616"/>
<evidence type="ECO:0000256" key="2">
    <source>
        <dbReference type="ARBA" id="ARBA00022730"/>
    </source>
</evidence>
<evidence type="ECO:0000256" key="7">
    <source>
        <dbReference type="RuleBase" id="RU000562"/>
    </source>
</evidence>
<evidence type="ECO:0000256" key="4">
    <source>
        <dbReference type="ARBA" id="ARBA00022980"/>
    </source>
</evidence>
<keyword evidence="9" id="KW-1185">Reference proteome</keyword>
<dbReference type="InterPro" id="IPR036164">
    <property type="entry name" value="bL21-like_sf"/>
</dbReference>
<dbReference type="SUPFAM" id="SSF141091">
    <property type="entry name" value="L21p-like"/>
    <property type="match status" value="1"/>
</dbReference>
<dbReference type="PROSITE" id="PS01169">
    <property type="entry name" value="RIBOSOMAL_L21"/>
    <property type="match status" value="1"/>
</dbReference>
<dbReference type="GO" id="GO:0005840">
    <property type="term" value="C:ribosome"/>
    <property type="evidence" value="ECO:0007669"/>
    <property type="project" value="UniProtKB-KW"/>
</dbReference>
<keyword evidence="2 6" id="KW-0699">rRNA-binding</keyword>
<dbReference type="PANTHER" id="PTHR21349:SF0">
    <property type="entry name" value="LARGE RIBOSOMAL SUBUNIT PROTEIN BL21M"/>
    <property type="match status" value="1"/>
</dbReference>
<dbReference type="HAMAP" id="MF_01363">
    <property type="entry name" value="Ribosomal_bL21"/>
    <property type="match status" value="1"/>
</dbReference>
<dbReference type="STRING" id="634113.AUT07_00616"/>
<dbReference type="RefSeq" id="WP_066283990.1">
    <property type="nucleotide sequence ID" value="NZ_CP013920.1"/>
</dbReference>
<dbReference type="PANTHER" id="PTHR21349">
    <property type="entry name" value="50S RIBOSOMAL PROTEIN L21"/>
    <property type="match status" value="1"/>
</dbReference>
<keyword evidence="4 6" id="KW-0689">Ribosomal protein</keyword>
<dbReference type="InterPro" id="IPR001787">
    <property type="entry name" value="Ribosomal_bL21"/>
</dbReference>
<dbReference type="Proteomes" id="UP000069926">
    <property type="component" value="Chromosome"/>
</dbReference>
<dbReference type="InterPro" id="IPR018258">
    <property type="entry name" value="Ribosomal_bL21_CS"/>
</dbReference>
<evidence type="ECO:0000256" key="6">
    <source>
        <dbReference type="HAMAP-Rule" id="MF_01363"/>
    </source>
</evidence>
<dbReference type="PATRIC" id="fig|634113.3.peg.582"/>
<sequence length="102" mass="11876">MYAIFKNGGKQYKIREGEIIRLEKLNAKTGVIVEFDQILMIVDGNNIKIGTPTIKDAKITAEVVAHGREKKIKIIKFKRRKHSRKQKGHRQWFSDVKIINIF</sequence>
<evidence type="ECO:0000256" key="5">
    <source>
        <dbReference type="ARBA" id="ARBA00023274"/>
    </source>
</evidence>
<evidence type="ECO:0000256" key="1">
    <source>
        <dbReference type="ARBA" id="ARBA00008563"/>
    </source>
</evidence>
<dbReference type="NCBIfam" id="TIGR00061">
    <property type="entry name" value="L21"/>
    <property type="match status" value="1"/>
</dbReference>
<dbReference type="EMBL" id="CP013920">
    <property type="protein sequence ID" value="AMA65169.1"/>
    <property type="molecule type" value="Genomic_DNA"/>
</dbReference>
<dbReference type="GO" id="GO:0005737">
    <property type="term" value="C:cytoplasm"/>
    <property type="evidence" value="ECO:0007669"/>
    <property type="project" value="UniProtKB-ARBA"/>
</dbReference>
<comment type="subunit">
    <text evidence="6">Part of the 50S ribosomal subunit. Contacts protein L20.</text>
</comment>
<evidence type="ECO:0000313" key="9">
    <source>
        <dbReference type="Proteomes" id="UP000069926"/>
    </source>
</evidence>
<dbReference type="GO" id="GO:0006412">
    <property type="term" value="P:translation"/>
    <property type="evidence" value="ECO:0007669"/>
    <property type="project" value="UniProtKB-UniRule"/>
</dbReference>
<organism evidence="8 9">
    <name type="scientific">Candidatus Arsenophonus lipoptenae</name>
    <dbReference type="NCBI Taxonomy" id="634113"/>
    <lineage>
        <taxon>Bacteria</taxon>
        <taxon>Pseudomonadati</taxon>
        <taxon>Pseudomonadota</taxon>
        <taxon>Gammaproteobacteria</taxon>
        <taxon>Enterobacterales</taxon>
        <taxon>Morganellaceae</taxon>
        <taxon>Arsenophonus</taxon>
    </lineage>
</organism>
<dbReference type="AlphaFoldDB" id="A0A0X9VEY9"/>
<accession>A0A0X9VEY9</accession>
<dbReference type="GO" id="GO:0019843">
    <property type="term" value="F:rRNA binding"/>
    <property type="evidence" value="ECO:0007669"/>
    <property type="project" value="UniProtKB-UniRule"/>
</dbReference>
<gene>
    <name evidence="6 8" type="primary">rplU</name>
    <name evidence="8" type="ORF">AUT07_00616</name>
</gene>
<evidence type="ECO:0000313" key="8">
    <source>
        <dbReference type="EMBL" id="AMA65169.1"/>
    </source>
</evidence>
<comment type="function">
    <text evidence="6 7">This protein binds to 23S rRNA in the presence of protein L20.</text>
</comment>
<protein>
    <recommendedName>
        <fullName evidence="6">Large ribosomal subunit protein bL21</fullName>
    </recommendedName>
</protein>